<feature type="domain" description="F-box" evidence="1">
    <location>
        <begin position="50"/>
        <end position="97"/>
    </location>
</feature>
<accession>A0AA96ESM5</accession>
<organism evidence="2">
    <name type="scientific">Marseillevirus sp</name>
    <dbReference type="NCBI Taxonomy" id="2809551"/>
    <lineage>
        <taxon>Viruses</taxon>
        <taxon>Varidnaviria</taxon>
        <taxon>Bamfordvirae</taxon>
        <taxon>Nucleocytoviricota</taxon>
        <taxon>Megaviricetes</taxon>
        <taxon>Pimascovirales</taxon>
        <taxon>Pimascovirales incertae sedis</taxon>
        <taxon>Marseilleviridae</taxon>
        <taxon>Marseillevirus</taxon>
    </lineage>
</organism>
<proteinExistence type="predicted"/>
<evidence type="ECO:0000259" key="1">
    <source>
        <dbReference type="PROSITE" id="PS50181"/>
    </source>
</evidence>
<gene>
    <name evidence="2" type="ORF">MarDSR_037</name>
</gene>
<sequence length="263" mass="30185">MRVPHPSLRECSSNKSQSEILLRNIKKVYVPFVKEKPKRGKKNPNFSFIAKNMEPLPGEILVHIFSFSEFGDAVNLQFVCSTFYFLIKEHHHRIKKRTVSSFNRKELEGGGVYKVKQKTRVCDISGISTVSLVSRIELCDGNVERVQRQEGKLFRGKKCGIWKSFLDRESRKPQEFRTFYRDGEEKFTQIPGAGIQAKNIGVCIDSPFVLIFLNADVTFYETGDIIECGGKEHDEFLEIETGKTFAYCCDKHRGNLPELDLFA</sequence>
<dbReference type="Pfam" id="PF12937">
    <property type="entry name" value="F-box-like"/>
    <property type="match status" value="1"/>
</dbReference>
<reference evidence="2" key="1">
    <citation type="submission" date="2023-07" db="EMBL/GenBank/DDBJ databases">
        <authorList>
            <person name="Xia Y."/>
        </authorList>
    </citation>
    <scope>NUCLEOTIDE SEQUENCE</scope>
    <source>
        <strain evidence="2">E</strain>
    </source>
</reference>
<dbReference type="EMBL" id="OR343189">
    <property type="protein sequence ID" value="WNL50076.1"/>
    <property type="molecule type" value="Genomic_DNA"/>
</dbReference>
<dbReference type="SUPFAM" id="SSF81383">
    <property type="entry name" value="F-box domain"/>
    <property type="match status" value="1"/>
</dbReference>
<evidence type="ECO:0000313" key="2">
    <source>
        <dbReference type="EMBL" id="WNL50076.1"/>
    </source>
</evidence>
<name>A0AA96ESM5_9VIRU</name>
<dbReference type="CDD" id="cd09917">
    <property type="entry name" value="F-box_SF"/>
    <property type="match status" value="1"/>
</dbReference>
<dbReference type="PROSITE" id="PS50181">
    <property type="entry name" value="FBOX"/>
    <property type="match status" value="1"/>
</dbReference>
<protein>
    <submittedName>
        <fullName evidence="2">F-box containing protein</fullName>
    </submittedName>
</protein>
<dbReference type="InterPro" id="IPR001810">
    <property type="entry name" value="F-box_dom"/>
</dbReference>
<dbReference type="SMART" id="SM00256">
    <property type="entry name" value="FBOX"/>
    <property type="match status" value="1"/>
</dbReference>
<dbReference type="InterPro" id="IPR036047">
    <property type="entry name" value="F-box-like_dom_sf"/>
</dbReference>
<dbReference type="Gene3D" id="1.20.1280.50">
    <property type="match status" value="1"/>
</dbReference>